<keyword evidence="5" id="KW-1185">Reference proteome</keyword>
<evidence type="ECO:0000256" key="1">
    <source>
        <dbReference type="ARBA" id="ARBA00008031"/>
    </source>
</evidence>
<comment type="similarity">
    <text evidence="1">Belongs to the mandelate racemase/muconate lactonizing enzyme family.</text>
</comment>
<keyword evidence="4" id="KW-0413">Isomerase</keyword>
<dbReference type="Pfam" id="PF13378">
    <property type="entry name" value="MR_MLE_C"/>
    <property type="match status" value="1"/>
</dbReference>
<dbReference type="Gene3D" id="3.30.390.10">
    <property type="entry name" value="Enolase-like, N-terminal domain"/>
    <property type="match status" value="1"/>
</dbReference>
<dbReference type="SUPFAM" id="SSF54826">
    <property type="entry name" value="Enolase N-terminal domain-like"/>
    <property type="match status" value="1"/>
</dbReference>
<dbReference type="SFLD" id="SFLDS00001">
    <property type="entry name" value="Enolase"/>
    <property type="match status" value="1"/>
</dbReference>
<dbReference type="InterPro" id="IPR036849">
    <property type="entry name" value="Enolase-like_C_sf"/>
</dbReference>
<dbReference type="InterPro" id="IPR034593">
    <property type="entry name" value="DgoD-like"/>
</dbReference>
<evidence type="ECO:0000259" key="3">
    <source>
        <dbReference type="SMART" id="SM00922"/>
    </source>
</evidence>
<gene>
    <name evidence="4" type="ORF">GLS40_07390</name>
</gene>
<dbReference type="InterPro" id="IPR013341">
    <property type="entry name" value="Mandelate_racemase_N_dom"/>
</dbReference>
<reference evidence="4 5" key="1">
    <citation type="submission" date="2019-11" db="EMBL/GenBank/DDBJ databases">
        <title>Pseudooceanicola pacifica sp. nov., isolated from deep-sea sediment of the Pacific Ocean.</title>
        <authorList>
            <person name="Lyu L."/>
        </authorList>
    </citation>
    <scope>NUCLEOTIDE SEQUENCE [LARGE SCALE GENOMIC DNA]</scope>
    <source>
        <strain evidence="4 5">216_PA32_1</strain>
    </source>
</reference>
<dbReference type="PANTHER" id="PTHR48080">
    <property type="entry name" value="D-GALACTONATE DEHYDRATASE-RELATED"/>
    <property type="match status" value="1"/>
</dbReference>
<dbReference type="CDD" id="cd03316">
    <property type="entry name" value="MR_like"/>
    <property type="match status" value="1"/>
</dbReference>
<dbReference type="EMBL" id="WNXQ01000003">
    <property type="protein sequence ID" value="MWB77842.1"/>
    <property type="molecule type" value="Genomic_DNA"/>
</dbReference>
<dbReference type="InterPro" id="IPR018110">
    <property type="entry name" value="Mandel_Rmase/mucon_lact_enz_CS"/>
</dbReference>
<dbReference type="PANTHER" id="PTHR48080:SF3">
    <property type="entry name" value="ENOLASE SUPERFAMILY MEMBER DDB_G0284701"/>
    <property type="match status" value="1"/>
</dbReference>
<dbReference type="GO" id="GO:0000287">
    <property type="term" value="F:magnesium ion binding"/>
    <property type="evidence" value="ECO:0007669"/>
    <property type="project" value="UniProtKB-ARBA"/>
</dbReference>
<evidence type="ECO:0000313" key="4">
    <source>
        <dbReference type="EMBL" id="MWB77842.1"/>
    </source>
</evidence>
<dbReference type="InterPro" id="IPR029065">
    <property type="entry name" value="Enolase_C-like"/>
</dbReference>
<dbReference type="GO" id="GO:0016853">
    <property type="term" value="F:isomerase activity"/>
    <property type="evidence" value="ECO:0007669"/>
    <property type="project" value="UniProtKB-KW"/>
</dbReference>
<evidence type="ECO:0000256" key="2">
    <source>
        <dbReference type="ARBA" id="ARBA00022723"/>
    </source>
</evidence>
<protein>
    <submittedName>
        <fullName evidence="4">Muconate cycloisomerase</fullName>
    </submittedName>
</protein>
<dbReference type="Gene3D" id="3.20.20.120">
    <property type="entry name" value="Enolase-like C-terminal domain"/>
    <property type="match status" value="1"/>
</dbReference>
<dbReference type="SUPFAM" id="SSF51604">
    <property type="entry name" value="Enolase C-terminal domain-like"/>
    <property type="match status" value="1"/>
</dbReference>
<accession>A0A844WCD8</accession>
<dbReference type="GO" id="GO:0009063">
    <property type="term" value="P:amino acid catabolic process"/>
    <property type="evidence" value="ECO:0007669"/>
    <property type="project" value="InterPro"/>
</dbReference>
<feature type="domain" description="Mandelate racemase/muconate lactonizing enzyme C-terminal" evidence="3">
    <location>
        <begin position="146"/>
        <end position="242"/>
    </location>
</feature>
<keyword evidence="2" id="KW-0479">Metal-binding</keyword>
<dbReference type="SFLD" id="SFLDG00180">
    <property type="entry name" value="muconate_cycloisomerase"/>
    <property type="match status" value="1"/>
</dbReference>
<comment type="caution">
    <text evidence="4">The sequence shown here is derived from an EMBL/GenBank/DDBJ whole genome shotgun (WGS) entry which is preliminary data.</text>
</comment>
<dbReference type="PROSITE" id="PS00909">
    <property type="entry name" value="MR_MLE_2"/>
    <property type="match status" value="1"/>
</dbReference>
<evidence type="ECO:0000313" key="5">
    <source>
        <dbReference type="Proteomes" id="UP000443843"/>
    </source>
</evidence>
<dbReference type="InterPro" id="IPR013342">
    <property type="entry name" value="Mandelate_racemase_C"/>
</dbReference>
<dbReference type="SMART" id="SM00922">
    <property type="entry name" value="MR_MLE"/>
    <property type="match status" value="1"/>
</dbReference>
<proteinExistence type="inferred from homology"/>
<sequence length="371" mass="40433">MMKITALRTRPLTLPLAQPYHWTQGIRRSFSVNLIELELEDGTIGIGEATVAPDQQASVLILQRLAEKLVGESVFDAAPIRDRILRESYMAFGANTNRAANQMLAGIDFALWDAQGKLAGRPVTALLGGAHRRKVGYFFFLQGDTPEELANHAAEGVAAGERVFYLKVGRVNEKADLDIVRAVRAEIGDARLRLDANEGWDPYRAVRMCRLLEKYDIDFIEQPTPSWSLEALRHVRESVGIPIVADQAAFTLYDVYEICRMRAADMICIGPREVGGIQPMLKAAAVAEAAGLSICIHSSFTTGITTCAEHQIARMIPNLDDGNQIMWQLARDNIVAAPGLAPVNGWLDLPDAPGLGFSLADDVVGAVTNAG</sequence>
<name>A0A844WCD8_9RHOB</name>
<dbReference type="Proteomes" id="UP000443843">
    <property type="component" value="Unassembled WGS sequence"/>
</dbReference>
<dbReference type="InterPro" id="IPR029017">
    <property type="entry name" value="Enolase-like_N"/>
</dbReference>
<dbReference type="AlphaFoldDB" id="A0A844WCD8"/>
<organism evidence="4 5">
    <name type="scientific">Pseudooceanicola pacificus</name>
    <dbReference type="NCBI Taxonomy" id="2676438"/>
    <lineage>
        <taxon>Bacteria</taxon>
        <taxon>Pseudomonadati</taxon>
        <taxon>Pseudomonadota</taxon>
        <taxon>Alphaproteobacteria</taxon>
        <taxon>Rhodobacterales</taxon>
        <taxon>Paracoccaceae</taxon>
        <taxon>Pseudooceanicola</taxon>
    </lineage>
</organism>
<dbReference type="Pfam" id="PF02746">
    <property type="entry name" value="MR_MLE_N"/>
    <property type="match status" value="1"/>
</dbReference>